<dbReference type="Gene3D" id="2.10.110.10">
    <property type="entry name" value="Cysteine Rich Protein"/>
    <property type="match status" value="1"/>
</dbReference>
<accession>A0A383DTV8</accession>
<proteinExistence type="predicted"/>
<evidence type="ECO:0000313" key="1">
    <source>
        <dbReference type="EMBL" id="SVE47268.1"/>
    </source>
</evidence>
<gene>
    <name evidence="1" type="ORF">METZ01_LOCUS500122</name>
</gene>
<name>A0A383DTV8_9ZZZZ</name>
<sequence>IEADKHGAMPPAVKNATFIEGFYQSCGSYKLLPSPYLDVSKFSKIMNTQFYHYISIILITLTWTNDTETKLIYPTCIICLQPLYNEFSVDVWGNAFHSKHEKEGLFCHSCSRIISQGVTRGGYVYSDGRHLCSLCKITAVNDDSTILTSYQKVIAQFEKVGILHIPKDIPIELVDLLQLNKKAGEMSHAKLKGFTIIDPISRKTNQTISPYNISILFGLPKIEFEAVLAHEFLH</sequence>
<dbReference type="AlphaFoldDB" id="A0A383DTV8"/>
<organism evidence="1">
    <name type="scientific">marine metagenome</name>
    <dbReference type="NCBI Taxonomy" id="408172"/>
    <lineage>
        <taxon>unclassified sequences</taxon>
        <taxon>metagenomes</taxon>
        <taxon>ecological metagenomes</taxon>
    </lineage>
</organism>
<evidence type="ECO:0008006" key="2">
    <source>
        <dbReference type="Google" id="ProtNLM"/>
    </source>
</evidence>
<feature type="non-terminal residue" evidence="1">
    <location>
        <position position="1"/>
    </location>
</feature>
<feature type="non-terminal residue" evidence="1">
    <location>
        <position position="234"/>
    </location>
</feature>
<dbReference type="EMBL" id="UINC01219687">
    <property type="protein sequence ID" value="SVE47268.1"/>
    <property type="molecule type" value="Genomic_DNA"/>
</dbReference>
<reference evidence="1" key="1">
    <citation type="submission" date="2018-05" db="EMBL/GenBank/DDBJ databases">
        <authorList>
            <person name="Lanie J.A."/>
            <person name="Ng W.-L."/>
            <person name="Kazmierczak K.M."/>
            <person name="Andrzejewski T.M."/>
            <person name="Davidsen T.M."/>
            <person name="Wayne K.J."/>
            <person name="Tettelin H."/>
            <person name="Glass J.I."/>
            <person name="Rusch D."/>
            <person name="Podicherti R."/>
            <person name="Tsui H.-C.T."/>
            <person name="Winkler M.E."/>
        </authorList>
    </citation>
    <scope>NUCLEOTIDE SEQUENCE</scope>
</reference>
<protein>
    <recommendedName>
        <fullName evidence="2">LIM zinc-binding domain-containing protein</fullName>
    </recommendedName>
</protein>